<proteinExistence type="predicted"/>
<sequence length="207" mass="24063">MDSEYLTCKDASCVVEIMEVYNRKMDSEYLTCKDASCVVVTFQIINYFKTCLNYNVSEQLLDINNFLKAKSQKTQYLIPSSHKFLEVKNHFYHPLNFIKSLSLLGVIVSSNPPHTNIKYTIFIQAINQSDSENFNTLNNSFRNYNLVGILVQNYQGDYEFLYRKGIYWILNSYTNNGFIEENIIKGFSGCILKTLDKSIKALVYHQK</sequence>
<dbReference type="Proteomes" id="UP000187209">
    <property type="component" value="Unassembled WGS sequence"/>
</dbReference>
<evidence type="ECO:0000313" key="1">
    <source>
        <dbReference type="EMBL" id="OMJ82913.1"/>
    </source>
</evidence>
<name>A0A1R2C1H8_9CILI</name>
<comment type="caution">
    <text evidence="1">The sequence shown here is derived from an EMBL/GenBank/DDBJ whole genome shotgun (WGS) entry which is preliminary data.</text>
</comment>
<gene>
    <name evidence="1" type="ORF">SteCoe_16312</name>
</gene>
<dbReference type="AlphaFoldDB" id="A0A1R2C1H8"/>
<keyword evidence="2" id="KW-1185">Reference proteome</keyword>
<evidence type="ECO:0000313" key="2">
    <source>
        <dbReference type="Proteomes" id="UP000187209"/>
    </source>
</evidence>
<reference evidence="1 2" key="1">
    <citation type="submission" date="2016-11" db="EMBL/GenBank/DDBJ databases">
        <title>The macronuclear genome of Stentor coeruleus: a giant cell with tiny introns.</title>
        <authorList>
            <person name="Slabodnick M."/>
            <person name="Ruby J.G."/>
            <person name="Reiff S.B."/>
            <person name="Swart E.C."/>
            <person name="Gosai S."/>
            <person name="Prabakaran S."/>
            <person name="Witkowska E."/>
            <person name="Larue G.E."/>
            <person name="Fisher S."/>
            <person name="Freeman R.M."/>
            <person name="Gunawardena J."/>
            <person name="Chu W."/>
            <person name="Stover N.A."/>
            <person name="Gregory B.D."/>
            <person name="Nowacki M."/>
            <person name="Derisi J."/>
            <person name="Roy S.W."/>
            <person name="Marshall W.F."/>
            <person name="Sood P."/>
        </authorList>
    </citation>
    <scope>NUCLEOTIDE SEQUENCE [LARGE SCALE GENOMIC DNA]</scope>
    <source>
        <strain evidence="1">WM001</strain>
    </source>
</reference>
<organism evidence="1 2">
    <name type="scientific">Stentor coeruleus</name>
    <dbReference type="NCBI Taxonomy" id="5963"/>
    <lineage>
        <taxon>Eukaryota</taxon>
        <taxon>Sar</taxon>
        <taxon>Alveolata</taxon>
        <taxon>Ciliophora</taxon>
        <taxon>Postciliodesmatophora</taxon>
        <taxon>Heterotrichea</taxon>
        <taxon>Heterotrichida</taxon>
        <taxon>Stentoridae</taxon>
        <taxon>Stentor</taxon>
    </lineage>
</organism>
<dbReference type="EMBL" id="MPUH01000323">
    <property type="protein sequence ID" value="OMJ82913.1"/>
    <property type="molecule type" value="Genomic_DNA"/>
</dbReference>
<accession>A0A1R2C1H8</accession>
<protein>
    <submittedName>
        <fullName evidence="1">Uncharacterized protein</fullName>
    </submittedName>
</protein>